<dbReference type="EMBL" id="CAVMBE010000084">
    <property type="protein sequence ID" value="CAK4033337.1"/>
    <property type="molecule type" value="Genomic_DNA"/>
</dbReference>
<name>A0AAI9EED3_9PEZI</name>
<sequence>MASPSTTSSRLRKTFRYPDSDDDDEDLDEEHQERLIEELRAEDRRRNEFYRKAFTAIPFLATLFLLWYLVTGRTARERTLAVVGMSSLWATGWVIWRTPVVDEKRERRNSVVVVESPLEKYLPVMNGVLSGVLGLAGVVSWRQGRVEEAMMGILPAAILGLGVFVRWQLRSVDLGDLEGRKYGLKGA</sequence>
<keyword evidence="2" id="KW-1133">Transmembrane helix</keyword>
<accession>A0AAI9EED3</accession>
<evidence type="ECO:0000313" key="4">
    <source>
        <dbReference type="Proteomes" id="UP001296104"/>
    </source>
</evidence>
<organism evidence="3 4">
    <name type="scientific">Lecanosticta acicola</name>
    <dbReference type="NCBI Taxonomy" id="111012"/>
    <lineage>
        <taxon>Eukaryota</taxon>
        <taxon>Fungi</taxon>
        <taxon>Dikarya</taxon>
        <taxon>Ascomycota</taxon>
        <taxon>Pezizomycotina</taxon>
        <taxon>Dothideomycetes</taxon>
        <taxon>Dothideomycetidae</taxon>
        <taxon>Mycosphaerellales</taxon>
        <taxon>Mycosphaerellaceae</taxon>
        <taxon>Lecanosticta</taxon>
    </lineage>
</organism>
<evidence type="ECO:0000313" key="3">
    <source>
        <dbReference type="EMBL" id="CAK4033337.1"/>
    </source>
</evidence>
<protein>
    <submittedName>
        <fullName evidence="3">Uncharacterized protein</fullName>
    </submittedName>
</protein>
<keyword evidence="2" id="KW-0472">Membrane</keyword>
<keyword evidence="4" id="KW-1185">Reference proteome</keyword>
<evidence type="ECO:0000256" key="1">
    <source>
        <dbReference type="SAM" id="MobiDB-lite"/>
    </source>
</evidence>
<feature type="transmembrane region" description="Helical" evidence="2">
    <location>
        <begin position="49"/>
        <end position="69"/>
    </location>
</feature>
<feature type="transmembrane region" description="Helical" evidence="2">
    <location>
        <begin position="149"/>
        <end position="167"/>
    </location>
</feature>
<evidence type="ECO:0000256" key="2">
    <source>
        <dbReference type="SAM" id="Phobius"/>
    </source>
</evidence>
<feature type="transmembrane region" description="Helical" evidence="2">
    <location>
        <begin position="121"/>
        <end position="143"/>
    </location>
</feature>
<keyword evidence="2" id="KW-0812">Transmembrane</keyword>
<reference evidence="3" key="1">
    <citation type="submission" date="2023-11" db="EMBL/GenBank/DDBJ databases">
        <authorList>
            <person name="Alioto T."/>
            <person name="Alioto T."/>
            <person name="Gomez Garrido J."/>
        </authorList>
    </citation>
    <scope>NUCLEOTIDE SEQUENCE</scope>
</reference>
<dbReference type="Proteomes" id="UP001296104">
    <property type="component" value="Unassembled WGS sequence"/>
</dbReference>
<comment type="caution">
    <text evidence="3">The sequence shown here is derived from an EMBL/GenBank/DDBJ whole genome shotgun (WGS) entry which is preliminary data.</text>
</comment>
<feature type="region of interest" description="Disordered" evidence="1">
    <location>
        <begin position="1"/>
        <end position="31"/>
    </location>
</feature>
<proteinExistence type="predicted"/>
<feature type="compositionally biased region" description="Acidic residues" evidence="1">
    <location>
        <begin position="20"/>
        <end position="30"/>
    </location>
</feature>
<feature type="transmembrane region" description="Helical" evidence="2">
    <location>
        <begin position="81"/>
        <end position="100"/>
    </location>
</feature>
<gene>
    <name evidence="3" type="ORF">LECACI_7A008495</name>
</gene>
<dbReference type="AlphaFoldDB" id="A0AAI9EED3"/>